<evidence type="ECO:0000256" key="1">
    <source>
        <dbReference type="ARBA" id="ARBA00001968"/>
    </source>
</evidence>
<name>A0A8C5H0P0_GOUWI</name>
<evidence type="ECO:0000313" key="6">
    <source>
        <dbReference type="Proteomes" id="UP000694680"/>
    </source>
</evidence>
<organism evidence="5 6">
    <name type="scientific">Gouania willdenowi</name>
    <name type="common">Blunt-snouted clingfish</name>
    <name type="synonym">Lepadogaster willdenowi</name>
    <dbReference type="NCBI Taxonomy" id="441366"/>
    <lineage>
        <taxon>Eukaryota</taxon>
        <taxon>Metazoa</taxon>
        <taxon>Chordata</taxon>
        <taxon>Craniata</taxon>
        <taxon>Vertebrata</taxon>
        <taxon>Euteleostomi</taxon>
        <taxon>Actinopterygii</taxon>
        <taxon>Neopterygii</taxon>
        <taxon>Teleostei</taxon>
        <taxon>Neoteleostei</taxon>
        <taxon>Acanthomorphata</taxon>
        <taxon>Ovalentaria</taxon>
        <taxon>Blenniimorphae</taxon>
        <taxon>Blenniiformes</taxon>
        <taxon>Gobiesocoidei</taxon>
        <taxon>Gobiesocidae</taxon>
        <taxon>Gobiesocinae</taxon>
        <taxon>Gouania</taxon>
    </lineage>
</organism>
<protein>
    <recommendedName>
        <fullName evidence="4">DDE Tnp4 domain-containing protein</fullName>
    </recommendedName>
</protein>
<evidence type="ECO:0000259" key="4">
    <source>
        <dbReference type="Pfam" id="PF13359"/>
    </source>
</evidence>
<sequence length="244" mass="28029">MITLIQLSVWFGALPHLRCAVVFGSFLSRCEAPSLLGSWTCVAQKMLCTSTPTLPQKSYRWLKTLLRPTTETWKKVAQRFWGKWNVPNCLGALDGKCGHSSPTSIYRMSWWEMEHSYLMRPYPRQNLNHRKSIFKYRLSRARIVVENVFGILLVRWWIFHRRITLHPNNVDRVVVAACILHIFLLAPSENVQQLDKAGESGVHMAPVRNMGGNRAPREACALRDSLATFFTSPEGSVSWQDQML</sequence>
<feature type="chain" id="PRO_5034140040" description="DDE Tnp4 domain-containing protein" evidence="3">
    <location>
        <begin position="20"/>
        <end position="244"/>
    </location>
</feature>
<dbReference type="AlphaFoldDB" id="A0A8C5H0P0"/>
<accession>A0A8C5H0P0</accession>
<feature type="domain" description="DDE Tnp4" evidence="4">
    <location>
        <begin position="117"/>
        <end position="181"/>
    </location>
</feature>
<comment type="cofactor">
    <cofactor evidence="1">
        <name>a divalent metal cation</name>
        <dbReference type="ChEBI" id="CHEBI:60240"/>
    </cofactor>
</comment>
<feature type="signal peptide" evidence="3">
    <location>
        <begin position="1"/>
        <end position="19"/>
    </location>
</feature>
<keyword evidence="3" id="KW-0732">Signal</keyword>
<dbReference type="GO" id="GO:0046872">
    <property type="term" value="F:metal ion binding"/>
    <property type="evidence" value="ECO:0007669"/>
    <property type="project" value="UniProtKB-KW"/>
</dbReference>
<proteinExistence type="predicted"/>
<dbReference type="Proteomes" id="UP000694680">
    <property type="component" value="Chromosome 3"/>
</dbReference>
<evidence type="ECO:0000313" key="5">
    <source>
        <dbReference type="Ensembl" id="ENSGWIP00000037518.1"/>
    </source>
</evidence>
<keyword evidence="6" id="KW-1185">Reference proteome</keyword>
<reference evidence="5" key="3">
    <citation type="submission" date="2025-09" db="UniProtKB">
        <authorList>
            <consortium name="Ensembl"/>
        </authorList>
    </citation>
    <scope>IDENTIFICATION</scope>
</reference>
<evidence type="ECO:0000256" key="2">
    <source>
        <dbReference type="ARBA" id="ARBA00022723"/>
    </source>
</evidence>
<reference evidence="5" key="2">
    <citation type="submission" date="2025-08" db="UniProtKB">
        <authorList>
            <consortium name="Ensembl"/>
        </authorList>
    </citation>
    <scope>IDENTIFICATION</scope>
</reference>
<dbReference type="InterPro" id="IPR027806">
    <property type="entry name" value="HARBI1_dom"/>
</dbReference>
<keyword evidence="2" id="KW-0479">Metal-binding</keyword>
<dbReference type="Pfam" id="PF13359">
    <property type="entry name" value="DDE_Tnp_4"/>
    <property type="match status" value="1"/>
</dbReference>
<dbReference type="Ensembl" id="ENSGWIT00000040864.1">
    <property type="protein sequence ID" value="ENSGWIP00000037518.1"/>
    <property type="gene ID" value="ENSGWIG00000019293.1"/>
</dbReference>
<reference evidence="5" key="1">
    <citation type="submission" date="2020-06" db="EMBL/GenBank/DDBJ databases">
        <authorList>
            <consortium name="Wellcome Sanger Institute Data Sharing"/>
        </authorList>
    </citation>
    <scope>NUCLEOTIDE SEQUENCE [LARGE SCALE GENOMIC DNA]</scope>
</reference>
<evidence type="ECO:0000256" key="3">
    <source>
        <dbReference type="SAM" id="SignalP"/>
    </source>
</evidence>